<accession>A0A5M3W985</accession>
<reference evidence="3 4" key="1">
    <citation type="submission" date="2019-10" db="EMBL/GenBank/DDBJ databases">
        <title>Whole genome shotgun sequence of Acrocarpospora corrugata NBRC 13972.</title>
        <authorList>
            <person name="Ichikawa N."/>
            <person name="Kimura A."/>
            <person name="Kitahashi Y."/>
            <person name="Komaki H."/>
            <person name="Oguchi A."/>
        </authorList>
    </citation>
    <scope>NUCLEOTIDE SEQUENCE [LARGE SCALE GENOMIC DNA]</scope>
    <source>
        <strain evidence="3 4">NBRC 13972</strain>
    </source>
</reference>
<dbReference type="AlphaFoldDB" id="A0A5M3W985"/>
<dbReference type="PANTHER" id="PTHR34819">
    <property type="entry name" value="LARGE CYSTEINE-RICH PERIPLASMIC PROTEIN OMCB"/>
    <property type="match status" value="1"/>
</dbReference>
<gene>
    <name evidence="3" type="ORF">Acor_75020</name>
</gene>
<sequence>MVVPAPILRRWRTDPVPPIERNVIMKHIRRMLYPIAALAATALPLTLSDAVLAGTAPTQAHVGPARTVTQDPATCPERVALVNGGFEQPVVTGGAWASFPDASQGGANAVPGWRTTSTDHAIEIWSTRMGVPPIEGKQFAELNATQVATLYQDRPTTPGQKLYWRLSHRGRLGTDTMALGIGDPKAPAQQTIASDGTTKWGTYTGTYTVPAGMTTTRFAFRSISAAGGNPTFGNFLDDVFFGTAPCVVVSKTASPQGPLNVGEEITYRLTSVNKGGGAAENVRLTDTIPAGTTFVPGSLQVVNGPNSGAKTDQAGDDQAEFDPATGKITVMLGTGATAVAGGQLPNSDALPDGTTVEFRVKVGPAAAGKQATNQGTVNYENRLGPDPEPLTSTSGDTVTEVNPAVDLIVVKTAEQIRVTAGGMISYHVAVRNLGPNDATGVVVKDALPAGLTLLSATSSTGAYVGEAWTVGTLAAGATATLTVQAKATTVAETTNTATASGKELDLNPSNNSDSVKVCVDPAPACPYCTPQKTPKMES</sequence>
<dbReference type="Gene3D" id="2.60.40.10">
    <property type="entry name" value="Immunoglobulins"/>
    <property type="match status" value="1"/>
</dbReference>
<dbReference type="InterPro" id="IPR051172">
    <property type="entry name" value="Chlamydia_OmcB"/>
</dbReference>
<dbReference type="Gene3D" id="2.60.120.260">
    <property type="entry name" value="Galactose-binding domain-like"/>
    <property type="match status" value="1"/>
</dbReference>
<dbReference type="SUPFAM" id="SSF49401">
    <property type="entry name" value="Bacterial adhesins"/>
    <property type="match status" value="1"/>
</dbReference>
<proteinExistence type="predicted"/>
<organism evidence="3 4">
    <name type="scientific">Acrocarpospora corrugata</name>
    <dbReference type="NCBI Taxonomy" id="35763"/>
    <lineage>
        <taxon>Bacteria</taxon>
        <taxon>Bacillati</taxon>
        <taxon>Actinomycetota</taxon>
        <taxon>Actinomycetes</taxon>
        <taxon>Streptosporangiales</taxon>
        <taxon>Streptosporangiaceae</taxon>
        <taxon>Acrocarpospora</taxon>
    </lineage>
</organism>
<dbReference type="InterPro" id="IPR001434">
    <property type="entry name" value="OmcB-like_DUF11"/>
</dbReference>
<dbReference type="InterPro" id="IPR008966">
    <property type="entry name" value="Adhesion_dom_sf"/>
</dbReference>
<feature type="domain" description="DUF11" evidence="2">
    <location>
        <begin position="406"/>
        <end position="517"/>
    </location>
</feature>
<feature type="domain" description="DUF11" evidence="2">
    <location>
        <begin position="248"/>
        <end position="311"/>
    </location>
</feature>
<name>A0A5M3W985_9ACTN</name>
<comment type="caution">
    <text evidence="3">The sequence shown here is derived from an EMBL/GenBank/DDBJ whole genome shotgun (WGS) entry which is preliminary data.</text>
</comment>
<keyword evidence="4" id="KW-1185">Reference proteome</keyword>
<dbReference type="PANTHER" id="PTHR34819:SF4">
    <property type="entry name" value="LARGE CYSTEINE-RICH PERIPLASMIC PROTEIN OMCB"/>
    <property type="match status" value="1"/>
</dbReference>
<dbReference type="GO" id="GO:0005975">
    <property type="term" value="P:carbohydrate metabolic process"/>
    <property type="evidence" value="ECO:0007669"/>
    <property type="project" value="UniProtKB-ARBA"/>
</dbReference>
<evidence type="ECO:0000256" key="1">
    <source>
        <dbReference type="SAM" id="MobiDB-lite"/>
    </source>
</evidence>
<dbReference type="EMBL" id="BLAD01000100">
    <property type="protein sequence ID" value="GES05434.1"/>
    <property type="molecule type" value="Genomic_DNA"/>
</dbReference>
<feature type="region of interest" description="Disordered" evidence="1">
    <location>
        <begin position="377"/>
        <end position="397"/>
    </location>
</feature>
<evidence type="ECO:0000313" key="4">
    <source>
        <dbReference type="Proteomes" id="UP000334990"/>
    </source>
</evidence>
<evidence type="ECO:0000259" key="2">
    <source>
        <dbReference type="Pfam" id="PF01345"/>
    </source>
</evidence>
<dbReference type="InterPro" id="IPR047589">
    <property type="entry name" value="DUF11_rpt"/>
</dbReference>
<dbReference type="Gene3D" id="2.60.40.740">
    <property type="match status" value="1"/>
</dbReference>
<evidence type="ECO:0000313" key="3">
    <source>
        <dbReference type="EMBL" id="GES05434.1"/>
    </source>
</evidence>
<dbReference type="Proteomes" id="UP000334990">
    <property type="component" value="Unassembled WGS sequence"/>
</dbReference>
<dbReference type="NCBIfam" id="TIGR01451">
    <property type="entry name" value="B_ant_repeat"/>
    <property type="match status" value="2"/>
</dbReference>
<dbReference type="Pfam" id="PF01345">
    <property type="entry name" value="DUF11"/>
    <property type="match status" value="2"/>
</dbReference>
<protein>
    <recommendedName>
        <fullName evidence="2">DUF11 domain-containing protein</fullName>
    </recommendedName>
</protein>
<dbReference type="InterPro" id="IPR013783">
    <property type="entry name" value="Ig-like_fold"/>
</dbReference>